<reference evidence="3" key="1">
    <citation type="journal article" date="2020" name="Nature">
        <title>Giant virus diversity and host interactions through global metagenomics.</title>
        <authorList>
            <person name="Schulz F."/>
            <person name="Roux S."/>
            <person name="Paez-Espino D."/>
            <person name="Jungbluth S."/>
            <person name="Walsh D.A."/>
            <person name="Denef V.J."/>
            <person name="McMahon K.D."/>
            <person name="Konstantinidis K.T."/>
            <person name="Eloe-Fadrosh E.A."/>
            <person name="Kyrpides N.C."/>
            <person name="Woyke T."/>
        </authorList>
    </citation>
    <scope>NUCLEOTIDE SEQUENCE</scope>
    <source>
        <strain evidence="3">GVMAG-M-3300025695-21</strain>
    </source>
</reference>
<dbReference type="EMBL" id="MN740298">
    <property type="protein sequence ID" value="QHT98939.1"/>
    <property type="molecule type" value="Genomic_DNA"/>
</dbReference>
<dbReference type="PROSITE" id="PS51228">
    <property type="entry name" value="ACB_2"/>
    <property type="match status" value="1"/>
</dbReference>
<dbReference type="GO" id="GO:0000062">
    <property type="term" value="F:fatty-acyl-CoA binding"/>
    <property type="evidence" value="ECO:0007669"/>
    <property type="project" value="InterPro"/>
</dbReference>
<dbReference type="SUPFAM" id="SSF47027">
    <property type="entry name" value="Acyl-CoA binding protein"/>
    <property type="match status" value="1"/>
</dbReference>
<dbReference type="Gene3D" id="1.20.80.10">
    <property type="match status" value="1"/>
</dbReference>
<dbReference type="PRINTS" id="PR00689">
    <property type="entry name" value="ACOABINDINGP"/>
</dbReference>
<sequence>MEEEFNRIVKFVNDNKNNKDFSITTTNMVDFYKYYKQATVGDCNISEPSMFYLEAKTKWSAWNSIKGMSKEDAMNNYCKVYKSII</sequence>
<dbReference type="InterPro" id="IPR035984">
    <property type="entry name" value="Acyl-CoA-binding_sf"/>
</dbReference>
<dbReference type="PANTHER" id="PTHR23310">
    <property type="entry name" value="ACYL-COA-BINDING PROTEIN, ACBP"/>
    <property type="match status" value="1"/>
</dbReference>
<organism evidence="3">
    <name type="scientific">viral metagenome</name>
    <dbReference type="NCBI Taxonomy" id="1070528"/>
    <lineage>
        <taxon>unclassified sequences</taxon>
        <taxon>metagenomes</taxon>
        <taxon>organismal metagenomes</taxon>
    </lineage>
</organism>
<dbReference type="AlphaFoldDB" id="A0A6C0J229"/>
<evidence type="ECO:0000313" key="3">
    <source>
        <dbReference type="EMBL" id="QHT98939.1"/>
    </source>
</evidence>
<dbReference type="Pfam" id="PF00887">
    <property type="entry name" value="ACBP"/>
    <property type="match status" value="1"/>
</dbReference>
<dbReference type="InterPro" id="IPR000582">
    <property type="entry name" value="Acyl-CoA-binding_protein"/>
</dbReference>
<proteinExistence type="predicted"/>
<evidence type="ECO:0000256" key="1">
    <source>
        <dbReference type="ARBA" id="ARBA00023121"/>
    </source>
</evidence>
<dbReference type="GO" id="GO:0006631">
    <property type="term" value="P:fatty acid metabolic process"/>
    <property type="evidence" value="ECO:0007669"/>
    <property type="project" value="TreeGrafter"/>
</dbReference>
<feature type="domain" description="ACB" evidence="2">
    <location>
        <begin position="1"/>
        <end position="85"/>
    </location>
</feature>
<keyword evidence="1" id="KW-0446">Lipid-binding</keyword>
<protein>
    <recommendedName>
        <fullName evidence="2">ACB domain-containing protein</fullName>
    </recommendedName>
</protein>
<dbReference type="InterPro" id="IPR014352">
    <property type="entry name" value="FERM/acyl-CoA-bd_prot_sf"/>
</dbReference>
<name>A0A6C0J229_9ZZZZ</name>
<accession>A0A6C0J229</accession>
<evidence type="ECO:0000259" key="2">
    <source>
        <dbReference type="PROSITE" id="PS51228"/>
    </source>
</evidence>
<dbReference type="PANTHER" id="PTHR23310:SF62">
    <property type="entry name" value="ACYL-COA BINDING PROTEIN 1, ISOFORM A"/>
    <property type="match status" value="1"/>
</dbReference>